<proteinExistence type="predicted"/>
<feature type="compositionally biased region" description="Acidic residues" evidence="5">
    <location>
        <begin position="111"/>
        <end position="121"/>
    </location>
</feature>
<name>A0A7S4KUU9_GUITH</name>
<keyword evidence="1" id="KW-0805">Transcription regulation</keyword>
<sequence>MHPADNQRRIQVYPRTKPGETVRRRALFLSKDDVMALFHLRQGEAANHLGISLTALKNACKRLDIKKWPYVRQKEGRGQVSSPQNSQDAQMDIRNAVNEQLSESCSSGNESCEDVESEDSMAADPHEAESATSSTESSTPDSSTKDFSREETKISDDTNSSTAEQPDNAGFERPEVTATQRRNSLSSNIGPRDVFLKSMQVSPFSSSFIEWYVTAEEEELHRSIETSVTHRPRESVM</sequence>
<evidence type="ECO:0000313" key="7">
    <source>
        <dbReference type="EMBL" id="CAE2305712.1"/>
    </source>
</evidence>
<evidence type="ECO:0000256" key="1">
    <source>
        <dbReference type="ARBA" id="ARBA00023015"/>
    </source>
</evidence>
<evidence type="ECO:0000256" key="4">
    <source>
        <dbReference type="ARBA" id="ARBA00023242"/>
    </source>
</evidence>
<evidence type="ECO:0000259" key="6">
    <source>
        <dbReference type="PROSITE" id="PS51519"/>
    </source>
</evidence>
<keyword evidence="4" id="KW-0539">Nucleus</keyword>
<dbReference type="InterPro" id="IPR003035">
    <property type="entry name" value="RWP-RK_dom"/>
</dbReference>
<feature type="domain" description="RWP-RK" evidence="6">
    <location>
        <begin position="16"/>
        <end position="99"/>
    </location>
</feature>
<dbReference type="AlphaFoldDB" id="A0A7S4KUU9"/>
<evidence type="ECO:0000256" key="2">
    <source>
        <dbReference type="ARBA" id="ARBA00023125"/>
    </source>
</evidence>
<dbReference type="EMBL" id="HBKN01023569">
    <property type="protein sequence ID" value="CAE2305712.1"/>
    <property type="molecule type" value="Transcribed_RNA"/>
</dbReference>
<organism evidence="7">
    <name type="scientific">Guillardia theta</name>
    <name type="common">Cryptophyte</name>
    <name type="synonym">Cryptomonas phi</name>
    <dbReference type="NCBI Taxonomy" id="55529"/>
    <lineage>
        <taxon>Eukaryota</taxon>
        <taxon>Cryptophyceae</taxon>
        <taxon>Pyrenomonadales</taxon>
        <taxon>Geminigeraceae</taxon>
        <taxon>Guillardia</taxon>
    </lineage>
</organism>
<protein>
    <recommendedName>
        <fullName evidence="6">RWP-RK domain-containing protein</fullName>
    </recommendedName>
</protein>
<feature type="region of interest" description="Disordered" evidence="5">
    <location>
        <begin position="99"/>
        <end position="190"/>
    </location>
</feature>
<feature type="compositionally biased region" description="Low complexity" evidence="5">
    <location>
        <begin position="130"/>
        <end position="142"/>
    </location>
</feature>
<dbReference type="PROSITE" id="PS51519">
    <property type="entry name" value="RWP_RK"/>
    <property type="match status" value="1"/>
</dbReference>
<dbReference type="GO" id="GO:0003677">
    <property type="term" value="F:DNA binding"/>
    <property type="evidence" value="ECO:0007669"/>
    <property type="project" value="UniProtKB-KW"/>
</dbReference>
<gene>
    <name evidence="7" type="ORF">GTHE00462_LOCUS18480</name>
</gene>
<accession>A0A7S4KUU9</accession>
<feature type="compositionally biased region" description="Polar residues" evidence="5">
    <location>
        <begin position="177"/>
        <end position="189"/>
    </location>
</feature>
<dbReference type="Pfam" id="PF02042">
    <property type="entry name" value="RWP-RK"/>
    <property type="match status" value="1"/>
</dbReference>
<evidence type="ECO:0000256" key="3">
    <source>
        <dbReference type="ARBA" id="ARBA00023163"/>
    </source>
</evidence>
<reference evidence="7" key="1">
    <citation type="submission" date="2021-01" db="EMBL/GenBank/DDBJ databases">
        <authorList>
            <person name="Corre E."/>
            <person name="Pelletier E."/>
            <person name="Niang G."/>
            <person name="Scheremetjew M."/>
            <person name="Finn R."/>
            <person name="Kale V."/>
            <person name="Holt S."/>
            <person name="Cochrane G."/>
            <person name="Meng A."/>
            <person name="Brown T."/>
            <person name="Cohen L."/>
        </authorList>
    </citation>
    <scope>NUCLEOTIDE SEQUENCE</scope>
    <source>
        <strain evidence="7">CCMP 2712</strain>
    </source>
</reference>
<evidence type="ECO:0000256" key="5">
    <source>
        <dbReference type="SAM" id="MobiDB-lite"/>
    </source>
</evidence>
<feature type="compositionally biased region" description="Basic and acidic residues" evidence="5">
    <location>
        <begin position="143"/>
        <end position="156"/>
    </location>
</feature>
<keyword evidence="3" id="KW-0804">Transcription</keyword>
<keyword evidence="2" id="KW-0238">DNA-binding</keyword>